<dbReference type="Gene3D" id="3.40.50.150">
    <property type="entry name" value="Vaccinia Virus protein VP39"/>
    <property type="match status" value="1"/>
</dbReference>
<reference evidence="10 11" key="1">
    <citation type="submission" date="2014-11" db="EMBL/GenBank/DDBJ databases">
        <title>Draft Genome Sequences of Paenibacillus polymyxa NRRL B-30509 and Paenibacillus terrae NRRL B-30644, Strains from a Poultry Environment that Produce Tridecaptin A and Paenicidins.</title>
        <authorList>
            <person name="van Belkum M.J."/>
            <person name="Lohans C.T."/>
            <person name="Vederas J.C."/>
        </authorList>
    </citation>
    <scope>NUCLEOTIDE SEQUENCE [LARGE SCALE GENOMIC DNA]</scope>
    <source>
        <strain evidence="10 11">NRRL B-30644</strain>
    </source>
</reference>
<dbReference type="PRINTS" id="PR02008">
    <property type="entry name" value="RCMTFAMILY"/>
</dbReference>
<feature type="domain" description="SAM-dependent MTase RsmB/NOP-type" evidence="9">
    <location>
        <begin position="24"/>
        <end position="308"/>
    </location>
</feature>
<dbReference type="CDD" id="cd21147">
    <property type="entry name" value="RsmF_methylt_CTD1"/>
    <property type="match status" value="1"/>
</dbReference>
<evidence type="ECO:0000256" key="2">
    <source>
        <dbReference type="ARBA" id="ARBA00022490"/>
    </source>
</evidence>
<dbReference type="InterPro" id="IPR001678">
    <property type="entry name" value="MeTrfase_RsmB-F_NOP2_dom"/>
</dbReference>
<dbReference type="InterPro" id="IPR049560">
    <property type="entry name" value="MeTrfase_RsmB-F_NOP2_cat"/>
</dbReference>
<dbReference type="SUPFAM" id="SSF53335">
    <property type="entry name" value="S-adenosyl-L-methionine-dependent methyltransferases"/>
    <property type="match status" value="1"/>
</dbReference>
<dbReference type="PROSITE" id="PS01153">
    <property type="entry name" value="NOL1_NOP2_SUN"/>
    <property type="match status" value="1"/>
</dbReference>
<dbReference type="Gene3D" id="2.30.130.60">
    <property type="match status" value="1"/>
</dbReference>
<evidence type="ECO:0000256" key="4">
    <source>
        <dbReference type="ARBA" id="ARBA00022679"/>
    </source>
</evidence>
<evidence type="ECO:0000256" key="8">
    <source>
        <dbReference type="SAM" id="MobiDB-lite"/>
    </source>
</evidence>
<comment type="caution">
    <text evidence="10">The sequence shown here is derived from an EMBL/GenBank/DDBJ whole genome shotgun (WGS) entry which is preliminary data.</text>
</comment>
<keyword evidence="11" id="KW-1185">Reference proteome</keyword>
<keyword evidence="3 7" id="KW-0489">Methyltransferase</keyword>
<dbReference type="RefSeq" id="WP_044646359.1">
    <property type="nucleotide sequence ID" value="NZ_JTHP01000020.1"/>
</dbReference>
<evidence type="ECO:0000256" key="6">
    <source>
        <dbReference type="ARBA" id="ARBA00022884"/>
    </source>
</evidence>
<dbReference type="InterPro" id="IPR029063">
    <property type="entry name" value="SAM-dependent_MTases_sf"/>
</dbReference>
<dbReference type="InterPro" id="IPR023267">
    <property type="entry name" value="RCMT"/>
</dbReference>
<feature type="region of interest" description="Disordered" evidence="8">
    <location>
        <begin position="344"/>
        <end position="403"/>
    </location>
</feature>
<keyword evidence="6 7" id="KW-0694">RNA-binding</keyword>
<accession>A0A0D7X1Y1</accession>
<dbReference type="PATRIC" id="fig|159743.3.peg.2701"/>
<dbReference type="EMBL" id="JTHP01000020">
    <property type="protein sequence ID" value="KJD45420.1"/>
    <property type="molecule type" value="Genomic_DNA"/>
</dbReference>
<evidence type="ECO:0000256" key="5">
    <source>
        <dbReference type="ARBA" id="ARBA00022691"/>
    </source>
</evidence>
<dbReference type="InterPro" id="IPR018314">
    <property type="entry name" value="RsmB/NOL1/NOP2-like_CS"/>
</dbReference>
<organism evidence="10 11">
    <name type="scientific">Paenibacillus terrae</name>
    <dbReference type="NCBI Taxonomy" id="159743"/>
    <lineage>
        <taxon>Bacteria</taxon>
        <taxon>Bacillati</taxon>
        <taxon>Bacillota</taxon>
        <taxon>Bacilli</taxon>
        <taxon>Bacillales</taxon>
        <taxon>Paenibacillaceae</taxon>
        <taxon>Paenibacillus</taxon>
    </lineage>
</organism>
<gene>
    <name evidence="10" type="ORF">QD47_12095</name>
</gene>
<dbReference type="Pfam" id="PF17126">
    <property type="entry name" value="RsmF_methylt_CI"/>
    <property type="match status" value="1"/>
</dbReference>
<dbReference type="OrthoDB" id="9810297at2"/>
<evidence type="ECO:0000256" key="1">
    <source>
        <dbReference type="ARBA" id="ARBA00007494"/>
    </source>
</evidence>
<feature type="compositionally biased region" description="Low complexity" evidence="8">
    <location>
        <begin position="389"/>
        <end position="399"/>
    </location>
</feature>
<comment type="caution">
    <text evidence="7">Lacks conserved residue(s) required for the propagation of feature annotation.</text>
</comment>
<protein>
    <submittedName>
        <fullName evidence="10">rRNA cytosine-C5-methyltransferase</fullName>
    </submittedName>
</protein>
<feature type="binding site" evidence="7">
    <location>
        <begin position="111"/>
        <end position="117"/>
    </location>
    <ligand>
        <name>S-adenosyl-L-methionine</name>
        <dbReference type="ChEBI" id="CHEBI:59789"/>
    </ligand>
</feature>
<dbReference type="Proteomes" id="UP000032534">
    <property type="component" value="Unassembled WGS sequence"/>
</dbReference>
<feature type="binding site" evidence="7">
    <location>
        <position position="180"/>
    </location>
    <ligand>
        <name>S-adenosyl-L-methionine</name>
        <dbReference type="ChEBI" id="CHEBI:59789"/>
    </ligand>
</feature>
<dbReference type="InterPro" id="IPR027391">
    <property type="entry name" value="Nol1_Nop2_Fmu_2"/>
</dbReference>
<evidence type="ECO:0000256" key="3">
    <source>
        <dbReference type="ARBA" id="ARBA00022603"/>
    </source>
</evidence>
<dbReference type="GO" id="GO:0008173">
    <property type="term" value="F:RNA methyltransferase activity"/>
    <property type="evidence" value="ECO:0007669"/>
    <property type="project" value="InterPro"/>
</dbReference>
<keyword evidence="4 7" id="KW-0808">Transferase</keyword>
<dbReference type="Pfam" id="PF17125">
    <property type="entry name" value="Methyltr_RsmF_N"/>
    <property type="match status" value="1"/>
</dbReference>
<dbReference type="Pfam" id="PF13636">
    <property type="entry name" value="Methyltranf_PUA"/>
    <property type="match status" value="1"/>
</dbReference>
<dbReference type="InterPro" id="IPR031341">
    <property type="entry name" value="Methyltr_RsmF_N"/>
</dbReference>
<keyword evidence="2" id="KW-0963">Cytoplasm</keyword>
<feature type="compositionally biased region" description="Basic and acidic residues" evidence="8">
    <location>
        <begin position="369"/>
        <end position="381"/>
    </location>
</feature>
<evidence type="ECO:0000313" key="11">
    <source>
        <dbReference type="Proteomes" id="UP000032534"/>
    </source>
</evidence>
<dbReference type="PANTHER" id="PTHR22807:SF30">
    <property type="entry name" value="28S RRNA (CYTOSINE(4447)-C(5))-METHYLTRANSFERASE-RELATED"/>
    <property type="match status" value="1"/>
</dbReference>
<dbReference type="PROSITE" id="PS51686">
    <property type="entry name" value="SAM_MT_RSMB_NOP"/>
    <property type="match status" value="1"/>
</dbReference>
<sequence length="557" mass="61055">MGVQLPTAFVKRMEQLLGDEFEAFMAAYDHTPHAGIRVNTLKISVEAFKAISPFELRPIPWCDTGFYVPYGTKPGLHPYYHAGLYYVQEPSAMSPVELLNVAQGEAVLDLCAAPGGKSTQIAAKLQGSGLLVTNDISADRTKALAKNVELYGVRNAVVLNESPDRIAYAFPHFFDKILIDAPCSGEGMFRKDEDMAKQWENHSVDKCVVMQRDILRVAASMLSDGGRIVYSTCTFAPEENEGMIAEFLEAHPDFDVVPAPSGTGFASGHPEWVSEAVAAAHPELRGTARLWPHLIEGEGHFIAVLQHQGSRTATADNQRGMADSFERDGSVVRDERALNIGSDRAHKKQRLSIKEAPMANGKGRSATGDYKRNGKGMDGESGKGTNARGSGNNKSSSGKDAAKWDGRGQYDVLESYPYFVQEQLEASFAGHTVVYGDRIYQSPLESHRLDGLKVVRPGWFMGTDKNGRFVPSHPLAVALRPSEAVRSINLSSSDTDAIRYLKGETLSIPAQRMTLQNEAQPKGYTLVCIDGYSAGWGKWQDGMLKNEYPTGWRWTSV</sequence>
<evidence type="ECO:0000259" key="9">
    <source>
        <dbReference type="PROSITE" id="PS51686"/>
    </source>
</evidence>
<evidence type="ECO:0000313" key="10">
    <source>
        <dbReference type="EMBL" id="KJD45420.1"/>
    </source>
</evidence>
<evidence type="ECO:0000256" key="7">
    <source>
        <dbReference type="PROSITE-ProRule" id="PRU01023"/>
    </source>
</evidence>
<dbReference type="CDD" id="cd02440">
    <property type="entry name" value="AdoMet_MTases"/>
    <property type="match status" value="1"/>
</dbReference>
<feature type="binding site" evidence="7">
    <location>
        <position position="135"/>
    </location>
    <ligand>
        <name>S-adenosyl-L-methionine</name>
        <dbReference type="ChEBI" id="CHEBI:59789"/>
    </ligand>
</feature>
<dbReference type="AlphaFoldDB" id="A0A0D7X1Y1"/>
<proteinExistence type="inferred from homology"/>
<dbReference type="Pfam" id="PF01189">
    <property type="entry name" value="Methyltr_RsmB-F"/>
    <property type="match status" value="1"/>
</dbReference>
<dbReference type="InterPro" id="IPR031340">
    <property type="entry name" value="RsmF_methylt_CI"/>
</dbReference>
<comment type="similarity">
    <text evidence="1 7">Belongs to the class I-like SAM-binding methyltransferase superfamily. RsmB/NOP family.</text>
</comment>
<dbReference type="PANTHER" id="PTHR22807">
    <property type="entry name" value="NOP2 YEAST -RELATED NOL1/NOP2/FMU SUN DOMAIN-CONTAINING"/>
    <property type="match status" value="1"/>
</dbReference>
<feature type="active site" description="Nucleophile" evidence="7">
    <location>
        <position position="233"/>
    </location>
</feature>
<dbReference type="GO" id="GO:0003723">
    <property type="term" value="F:RNA binding"/>
    <property type="evidence" value="ECO:0007669"/>
    <property type="project" value="UniProtKB-UniRule"/>
</dbReference>
<name>A0A0D7X1Y1_9BACL</name>
<keyword evidence="5 7" id="KW-0949">S-adenosyl-L-methionine</keyword>
<dbReference type="Gene3D" id="3.30.70.1170">
    <property type="entry name" value="Sun protein, domain 3"/>
    <property type="match status" value="1"/>
</dbReference>
<dbReference type="GO" id="GO:0001510">
    <property type="term" value="P:RNA methylation"/>
    <property type="evidence" value="ECO:0007669"/>
    <property type="project" value="InterPro"/>
</dbReference>